<protein>
    <submittedName>
        <fullName evidence="1">Uncharacterized protein</fullName>
    </submittedName>
</protein>
<evidence type="ECO:0000313" key="2">
    <source>
        <dbReference type="Proteomes" id="UP000036367"/>
    </source>
</evidence>
<sequence length="63" mass="6953">MFFALSAVVPSLDAPSDCNEWWVTPNASCVQSNPAHVLGTDVPAQAFSVSRFVRIRMRLMQVT</sequence>
<accession>A0A0J1B8B2</accession>
<proteinExistence type="predicted"/>
<gene>
    <name evidence="1" type="ORF">RISK_004831</name>
</gene>
<evidence type="ECO:0000313" key="1">
    <source>
        <dbReference type="EMBL" id="KLU03065.1"/>
    </source>
</evidence>
<dbReference type="Proteomes" id="UP000036367">
    <property type="component" value="Unassembled WGS sequence"/>
</dbReference>
<keyword evidence="2" id="KW-1185">Reference proteome</keyword>
<reference evidence="1" key="1">
    <citation type="submission" date="2015-05" db="EMBL/GenBank/DDBJ databases">
        <title>Permanent draft genome of Rhodopirellula islandicus K833.</title>
        <authorList>
            <person name="Kizina J."/>
            <person name="Richter M."/>
            <person name="Glockner F.O."/>
            <person name="Harder J."/>
        </authorList>
    </citation>
    <scope>NUCLEOTIDE SEQUENCE [LARGE SCALE GENOMIC DNA]</scope>
    <source>
        <strain evidence="1">K833</strain>
    </source>
</reference>
<dbReference type="EMBL" id="LECT01000041">
    <property type="protein sequence ID" value="KLU03065.1"/>
    <property type="molecule type" value="Genomic_DNA"/>
</dbReference>
<comment type="caution">
    <text evidence="1">The sequence shown here is derived from an EMBL/GenBank/DDBJ whole genome shotgun (WGS) entry which is preliminary data.</text>
</comment>
<name>A0A0J1B8B2_RHOIS</name>
<organism evidence="1 2">
    <name type="scientific">Rhodopirellula islandica</name>
    <dbReference type="NCBI Taxonomy" id="595434"/>
    <lineage>
        <taxon>Bacteria</taxon>
        <taxon>Pseudomonadati</taxon>
        <taxon>Planctomycetota</taxon>
        <taxon>Planctomycetia</taxon>
        <taxon>Pirellulales</taxon>
        <taxon>Pirellulaceae</taxon>
        <taxon>Rhodopirellula</taxon>
    </lineage>
</organism>
<dbReference type="AlphaFoldDB" id="A0A0J1B8B2"/>